<evidence type="ECO:0000313" key="1">
    <source>
        <dbReference type="EMBL" id="MBX58325.1"/>
    </source>
</evidence>
<reference evidence="1" key="1">
    <citation type="submission" date="2018-02" db="EMBL/GenBank/DDBJ databases">
        <title>Rhizophora mucronata_Transcriptome.</title>
        <authorList>
            <person name="Meera S.P."/>
            <person name="Sreeshan A."/>
            <person name="Augustine A."/>
        </authorList>
    </citation>
    <scope>NUCLEOTIDE SEQUENCE</scope>
    <source>
        <tissue evidence="1">Leaf</tissue>
    </source>
</reference>
<organism evidence="1">
    <name type="scientific">Rhizophora mucronata</name>
    <name type="common">Asiatic mangrove</name>
    <dbReference type="NCBI Taxonomy" id="61149"/>
    <lineage>
        <taxon>Eukaryota</taxon>
        <taxon>Viridiplantae</taxon>
        <taxon>Streptophyta</taxon>
        <taxon>Embryophyta</taxon>
        <taxon>Tracheophyta</taxon>
        <taxon>Spermatophyta</taxon>
        <taxon>Magnoliopsida</taxon>
        <taxon>eudicotyledons</taxon>
        <taxon>Gunneridae</taxon>
        <taxon>Pentapetalae</taxon>
        <taxon>rosids</taxon>
        <taxon>fabids</taxon>
        <taxon>Malpighiales</taxon>
        <taxon>Rhizophoraceae</taxon>
        <taxon>Rhizophora</taxon>
    </lineage>
</organism>
<accession>A0A2P2PUE3</accession>
<dbReference type="EMBL" id="GGEC01077841">
    <property type="protein sequence ID" value="MBX58325.1"/>
    <property type="molecule type" value="Transcribed_RNA"/>
</dbReference>
<dbReference type="AlphaFoldDB" id="A0A2P2PUE3"/>
<proteinExistence type="predicted"/>
<sequence>MTVTVSAVLFLVLAITFTVVLI</sequence>
<name>A0A2P2PUE3_RHIMU</name>
<protein>
    <submittedName>
        <fullName evidence="1">Uncharacterized protein</fullName>
    </submittedName>
</protein>